<dbReference type="GeneID" id="129337675"/>
<protein>
    <submittedName>
        <fullName evidence="3">Titin-like</fullName>
    </submittedName>
</protein>
<keyword evidence="2" id="KW-1185">Reference proteome</keyword>
<dbReference type="PANTHER" id="PTHR14368">
    <property type="entry name" value="TESTIS-EXPRESSED BASIC PROTEIN 1"/>
    <property type="match status" value="1"/>
</dbReference>
<feature type="compositionally biased region" description="Polar residues" evidence="1">
    <location>
        <begin position="39"/>
        <end position="54"/>
    </location>
</feature>
<feature type="compositionally biased region" description="Polar residues" evidence="1">
    <location>
        <begin position="471"/>
        <end position="494"/>
    </location>
</feature>
<dbReference type="KEGG" id="emc:129337675"/>
<dbReference type="PANTHER" id="PTHR14368:SF7">
    <property type="entry name" value="TESTIS-EXPRESSED BASIC PROTEIN 1"/>
    <property type="match status" value="1"/>
</dbReference>
<organism evidence="2 3">
    <name type="scientific">Eublepharis macularius</name>
    <name type="common">Leopard gecko</name>
    <name type="synonym">Cyrtodactylus macularius</name>
    <dbReference type="NCBI Taxonomy" id="481883"/>
    <lineage>
        <taxon>Eukaryota</taxon>
        <taxon>Metazoa</taxon>
        <taxon>Chordata</taxon>
        <taxon>Craniata</taxon>
        <taxon>Vertebrata</taxon>
        <taxon>Euteleostomi</taxon>
        <taxon>Lepidosauria</taxon>
        <taxon>Squamata</taxon>
        <taxon>Bifurcata</taxon>
        <taxon>Gekkota</taxon>
        <taxon>Eublepharidae</taxon>
        <taxon>Eublepharinae</taxon>
        <taxon>Eublepharis</taxon>
    </lineage>
</organism>
<dbReference type="InterPro" id="IPR038754">
    <property type="entry name" value="TSBP1"/>
</dbReference>
<feature type="region of interest" description="Disordered" evidence="1">
    <location>
        <begin position="636"/>
        <end position="877"/>
    </location>
</feature>
<evidence type="ECO:0000256" key="1">
    <source>
        <dbReference type="SAM" id="MobiDB-lite"/>
    </source>
</evidence>
<feature type="compositionally biased region" description="Polar residues" evidence="1">
    <location>
        <begin position="796"/>
        <end position="813"/>
    </location>
</feature>
<dbReference type="RefSeq" id="XP_054847546.1">
    <property type="nucleotide sequence ID" value="XM_054991571.1"/>
</dbReference>
<feature type="compositionally biased region" description="Polar residues" evidence="1">
    <location>
        <begin position="857"/>
        <end position="875"/>
    </location>
</feature>
<evidence type="ECO:0000313" key="2">
    <source>
        <dbReference type="Proteomes" id="UP001190640"/>
    </source>
</evidence>
<feature type="region of interest" description="Disordered" evidence="1">
    <location>
        <begin position="465"/>
        <end position="494"/>
    </location>
</feature>
<accession>A0AA97LAF1</accession>
<feature type="compositionally biased region" description="Polar residues" evidence="1">
    <location>
        <begin position="1"/>
        <end position="29"/>
    </location>
</feature>
<dbReference type="Proteomes" id="UP001190640">
    <property type="component" value="Chromosome 11"/>
</dbReference>
<feature type="region of interest" description="Disordered" evidence="1">
    <location>
        <begin position="1"/>
        <end position="54"/>
    </location>
</feature>
<proteinExistence type="predicted"/>
<evidence type="ECO:0000313" key="3">
    <source>
        <dbReference type="RefSeq" id="XP_054847546.1"/>
    </source>
</evidence>
<gene>
    <name evidence="3" type="primary">LOC129337675</name>
</gene>
<reference evidence="3" key="1">
    <citation type="submission" date="2025-08" db="UniProtKB">
        <authorList>
            <consortium name="RefSeq"/>
        </authorList>
    </citation>
    <scope>IDENTIFICATION</scope>
    <source>
        <tissue evidence="3">Blood</tissue>
    </source>
</reference>
<feature type="region of interest" description="Disordered" evidence="1">
    <location>
        <begin position="938"/>
        <end position="960"/>
    </location>
</feature>
<name>A0AA97LAF1_EUBMA</name>
<feature type="compositionally biased region" description="Basic and acidic residues" evidence="1">
    <location>
        <begin position="938"/>
        <end position="953"/>
    </location>
</feature>
<feature type="compositionally biased region" description="Polar residues" evidence="1">
    <location>
        <begin position="831"/>
        <end position="847"/>
    </location>
</feature>
<sequence>MLVEAQVQTSNLEMPPSQTDIHVQTSFSDYMSEKEDTSSIDTEQQSKRSPSQLSEMDFSTLYPLYTDAEVQTLPVAIPPGNDWRSARLKAAAQVQTSNISLEKPVPLPQGVILVQPSKLKLDKGEELEAPLAIEEKSFPSEPIEIGVQTSDPEILEKDKWRSSRLQSDAQVQTSTIELLKKLSVLSQIETMESPSRTELLKKVSSLSVTDPHMQLQRKPSSLSESVDQVQVLNSELLKMRPSSAQVIPTSGYEPAGKLQLSTPTREVQVQTSDLELLKKLSSSSLIEPQGRTSVTDLHKYSSLSLVETMDGNQEEVIEGRDYLITPQIMEAQIRKWYHEFPEVQIASQAPVQREPLVSLTVDSEVQTSSVEIPQGNKWRASRLQADAELQTSEHELAVGEGEPCHQSWNDTQTQTSLLEIWQARGAADAQIQTADFDLARTETEVPPPLVIDSQVQTSSFDISKAEERADVQTQTSVTELPKQVTESPPTEQIERQAQTSFLEIWKAKEPDEVQEKKSEFLVRKEENSPLHTDVEVQTSVPDMWREKEKADRQAQTSLLEIPAAQEELPQSSQTDAVVQTSDVEIPTGSTWRASRLHTDVQLQTSMLDMKEAELESPPPSQMDSQVQTSLLDIWRTKDLRDSRAQTSQTDVEISLEEPPLPPQPEDVVQFPTLETDKTPPPSQLDSEAQTSFPDIWKAKEVSDSLAQTSEMDMSESLEEPPLPSQSENVVQLPTPETTKSPPPSQPETEAQTSFIDIWKAKELGNAQIQTSQMDLPKSMEDPLLQSRPESPVQIATPESQPPEQLNPEKQTSLLEMWKEREPMESFELPKSSPSPTGTRAQSSQLDLQTLDAPPSAQMLSSKTDLASATPESTVPASPVCLPTSASVEAALPAQTQEPISLLEVWSSRQEAEVQKQTADLGLPFDEDSPLFPMLLESQEEKRPEQMSSVEKKPKPPLFTEAQVQTSFVEIPKGKKWRTSRLCTEAQVQTSFPDLRVKDRIPALQKMVSDHVPSRRVPKGPKRAAPVSVHLHVKMSPKRRTSIEKK</sequence>
<dbReference type="AlphaFoldDB" id="A0AA97LAF1"/>
<feature type="compositionally biased region" description="Polar residues" evidence="1">
    <location>
        <begin position="683"/>
        <end position="692"/>
    </location>
</feature>